<evidence type="ECO:0000313" key="2">
    <source>
        <dbReference type="Proteomes" id="UP001321760"/>
    </source>
</evidence>
<comment type="caution">
    <text evidence="1">The sequence shown here is derived from an EMBL/GenBank/DDBJ whole genome shotgun (WGS) entry which is preliminary data.</text>
</comment>
<dbReference type="AlphaFoldDB" id="A0AAV9GAD1"/>
<dbReference type="Proteomes" id="UP001321760">
    <property type="component" value="Unassembled WGS sequence"/>
</dbReference>
<proteinExistence type="predicted"/>
<accession>A0AAV9GAD1</accession>
<reference evidence="1" key="2">
    <citation type="submission" date="2023-05" db="EMBL/GenBank/DDBJ databases">
        <authorList>
            <consortium name="Lawrence Berkeley National Laboratory"/>
            <person name="Steindorff A."/>
            <person name="Hensen N."/>
            <person name="Bonometti L."/>
            <person name="Westerberg I."/>
            <person name="Brannstrom I.O."/>
            <person name="Guillou S."/>
            <person name="Cros-Aarteil S."/>
            <person name="Calhoun S."/>
            <person name="Haridas S."/>
            <person name="Kuo A."/>
            <person name="Mondo S."/>
            <person name="Pangilinan J."/>
            <person name="Riley R."/>
            <person name="Labutti K."/>
            <person name="Andreopoulos B."/>
            <person name="Lipzen A."/>
            <person name="Chen C."/>
            <person name="Yanf M."/>
            <person name="Daum C."/>
            <person name="Ng V."/>
            <person name="Clum A."/>
            <person name="Ohm R."/>
            <person name="Martin F."/>
            <person name="Silar P."/>
            <person name="Natvig D."/>
            <person name="Lalanne C."/>
            <person name="Gautier V."/>
            <person name="Ament-Velasquez S.L."/>
            <person name="Kruys A."/>
            <person name="Hutchinson M.I."/>
            <person name="Powell A.J."/>
            <person name="Barry K."/>
            <person name="Miller A.N."/>
            <person name="Grigoriev I.V."/>
            <person name="Debuchy R."/>
            <person name="Gladieux P."/>
            <person name="Thoren M.H."/>
            <person name="Johannesson H."/>
        </authorList>
    </citation>
    <scope>NUCLEOTIDE SEQUENCE</scope>
    <source>
        <strain evidence="1">PSN243</strain>
    </source>
</reference>
<reference evidence="1" key="1">
    <citation type="journal article" date="2023" name="Mol. Phylogenet. Evol.">
        <title>Genome-scale phylogeny and comparative genomics of the fungal order Sordariales.</title>
        <authorList>
            <person name="Hensen N."/>
            <person name="Bonometti L."/>
            <person name="Westerberg I."/>
            <person name="Brannstrom I.O."/>
            <person name="Guillou S."/>
            <person name="Cros-Aarteil S."/>
            <person name="Calhoun S."/>
            <person name="Haridas S."/>
            <person name="Kuo A."/>
            <person name="Mondo S."/>
            <person name="Pangilinan J."/>
            <person name="Riley R."/>
            <person name="LaButti K."/>
            <person name="Andreopoulos B."/>
            <person name="Lipzen A."/>
            <person name="Chen C."/>
            <person name="Yan M."/>
            <person name="Daum C."/>
            <person name="Ng V."/>
            <person name="Clum A."/>
            <person name="Steindorff A."/>
            <person name="Ohm R.A."/>
            <person name="Martin F."/>
            <person name="Silar P."/>
            <person name="Natvig D.O."/>
            <person name="Lalanne C."/>
            <person name="Gautier V."/>
            <person name="Ament-Velasquez S.L."/>
            <person name="Kruys A."/>
            <person name="Hutchinson M.I."/>
            <person name="Powell A.J."/>
            <person name="Barry K."/>
            <person name="Miller A.N."/>
            <person name="Grigoriev I.V."/>
            <person name="Debuchy R."/>
            <person name="Gladieux P."/>
            <person name="Hiltunen Thoren M."/>
            <person name="Johannesson H."/>
        </authorList>
    </citation>
    <scope>NUCLEOTIDE SEQUENCE</scope>
    <source>
        <strain evidence="1">PSN243</strain>
    </source>
</reference>
<gene>
    <name evidence="1" type="ORF">QBC34DRAFT_429150</name>
</gene>
<evidence type="ECO:0008006" key="3">
    <source>
        <dbReference type="Google" id="ProtNLM"/>
    </source>
</evidence>
<organism evidence="1 2">
    <name type="scientific">Podospora aff. communis PSN243</name>
    <dbReference type="NCBI Taxonomy" id="3040156"/>
    <lineage>
        <taxon>Eukaryota</taxon>
        <taxon>Fungi</taxon>
        <taxon>Dikarya</taxon>
        <taxon>Ascomycota</taxon>
        <taxon>Pezizomycotina</taxon>
        <taxon>Sordariomycetes</taxon>
        <taxon>Sordariomycetidae</taxon>
        <taxon>Sordariales</taxon>
        <taxon>Podosporaceae</taxon>
        <taxon>Podospora</taxon>
    </lineage>
</organism>
<dbReference type="EMBL" id="MU865966">
    <property type="protein sequence ID" value="KAK4445373.1"/>
    <property type="molecule type" value="Genomic_DNA"/>
</dbReference>
<evidence type="ECO:0000313" key="1">
    <source>
        <dbReference type="EMBL" id="KAK4445373.1"/>
    </source>
</evidence>
<sequence>MPIAHISFSQKLIPSGRVTVTVNRPLPEPFSIVINEKDLPHCYHWIQCRVKVDKFDIAREGCYDAYDRIPNGLLPDYLSGHQLRGPIFSGHMKDRKITFRFDDLRFKRPGIYILYAESLTGLRGSNARMSRNWPGGGSKVEFMVEAEEGLGDKKEEEGKEKFFDLDVVGVVGRGATVLWRWLGRGELPSLSCVVKSVRRFDTMGSNNWREKPEENPRELTSFPNLISLSPPGFTQLYTTSRDLVQHIQHVTISVTSVNSGDYYMRDDSDIDVWARNVKRGLESAECKIASFRVISNGLHACHLTFFSYLMSANSGGPVVLRQCKLCLKAHDAARDLVGGIRPLLKKKAIVEAEERLTAEIGRAGEVERGGA</sequence>
<name>A0AAV9GAD1_9PEZI</name>
<protein>
    <recommendedName>
        <fullName evidence="3">Velvet domain-containing protein</fullName>
    </recommendedName>
</protein>
<keyword evidence="2" id="KW-1185">Reference proteome</keyword>